<gene>
    <name evidence="2" type="ORF">A8926_7030</name>
</gene>
<proteinExistence type="predicted"/>
<dbReference type="Proteomes" id="UP000233786">
    <property type="component" value="Unassembled WGS sequence"/>
</dbReference>
<organism evidence="2 3">
    <name type="scientific">Saccharopolyspora spinosa</name>
    <dbReference type="NCBI Taxonomy" id="60894"/>
    <lineage>
        <taxon>Bacteria</taxon>
        <taxon>Bacillati</taxon>
        <taxon>Actinomycetota</taxon>
        <taxon>Actinomycetes</taxon>
        <taxon>Pseudonocardiales</taxon>
        <taxon>Pseudonocardiaceae</taxon>
        <taxon>Saccharopolyspora</taxon>
    </lineage>
</organism>
<dbReference type="OrthoDB" id="3637191at2"/>
<evidence type="ECO:0000313" key="3">
    <source>
        <dbReference type="Proteomes" id="UP000233786"/>
    </source>
</evidence>
<dbReference type="RefSeq" id="WP_010310525.1">
    <property type="nucleotide sequence ID" value="NZ_CP172070.1"/>
</dbReference>
<evidence type="ECO:0000313" key="2">
    <source>
        <dbReference type="EMBL" id="PKW18892.1"/>
    </source>
</evidence>
<keyword evidence="3" id="KW-1185">Reference proteome</keyword>
<dbReference type="NCBIfam" id="NF037944">
    <property type="entry name" value="holin_2"/>
    <property type="match status" value="1"/>
</dbReference>
<sequence>MPYTWSLVLLAVGLVLLAWLLIRLFRELRRFKAVQRQVFHDFGDRSGLVKARVAGLKVAFAQRRTR</sequence>
<reference evidence="2" key="1">
    <citation type="submission" date="2017-12" db="EMBL/GenBank/DDBJ databases">
        <title>Sequencing the genomes of 1000 Actinobacteria strains.</title>
        <authorList>
            <person name="Klenk H.-P."/>
        </authorList>
    </citation>
    <scope>NUCLEOTIDE SEQUENCE [LARGE SCALE GENOMIC DNA]</scope>
    <source>
        <strain evidence="2">DSM 44228</strain>
    </source>
</reference>
<evidence type="ECO:0000256" key="1">
    <source>
        <dbReference type="SAM" id="Phobius"/>
    </source>
</evidence>
<comment type="caution">
    <text evidence="2">The sequence shown here is derived from an EMBL/GenBank/DDBJ whole genome shotgun (WGS) entry which is preliminary data.</text>
</comment>
<dbReference type="EMBL" id="PJNB01000001">
    <property type="protein sequence ID" value="PKW18892.1"/>
    <property type="molecule type" value="Genomic_DNA"/>
</dbReference>
<accession>A0A2N3Y7H3</accession>
<keyword evidence="1" id="KW-1133">Transmembrane helix</keyword>
<protein>
    <submittedName>
        <fullName evidence="2">Uncharacterized protein</fullName>
    </submittedName>
</protein>
<keyword evidence="1" id="KW-0472">Membrane</keyword>
<keyword evidence="1" id="KW-0812">Transmembrane</keyword>
<name>A0A2N3Y7H3_SACSN</name>
<dbReference type="AlphaFoldDB" id="A0A2N3Y7H3"/>
<dbReference type="STRING" id="994479.GCA_000194155_05045"/>
<feature type="transmembrane region" description="Helical" evidence="1">
    <location>
        <begin position="6"/>
        <end position="25"/>
    </location>
</feature>